<evidence type="ECO:0000256" key="3">
    <source>
        <dbReference type="RuleBase" id="RU003707"/>
    </source>
</evidence>
<dbReference type="RefSeq" id="WP_146935890.1">
    <property type="nucleotide sequence ID" value="NZ_BJXW01000008.1"/>
</dbReference>
<dbReference type="Gene3D" id="1.10.12.10">
    <property type="entry name" value="Lyase 2-enoyl-coa Hydratase, Chain A, domain 2"/>
    <property type="match status" value="1"/>
</dbReference>
<dbReference type="InterPro" id="IPR014748">
    <property type="entry name" value="Enoyl-CoA_hydra_C"/>
</dbReference>
<dbReference type="InterPro" id="IPR001753">
    <property type="entry name" value="Enoyl-CoA_hydra/iso"/>
</dbReference>
<dbReference type="InterPro" id="IPR029045">
    <property type="entry name" value="ClpP/crotonase-like_dom_sf"/>
</dbReference>
<dbReference type="CDD" id="cd06558">
    <property type="entry name" value="crotonase-like"/>
    <property type="match status" value="1"/>
</dbReference>
<dbReference type="PANTHER" id="PTHR11941">
    <property type="entry name" value="ENOYL-COA HYDRATASE-RELATED"/>
    <property type="match status" value="1"/>
</dbReference>
<keyword evidence="5" id="KW-1185">Reference proteome</keyword>
<dbReference type="GO" id="GO:0006635">
    <property type="term" value="P:fatty acid beta-oxidation"/>
    <property type="evidence" value="ECO:0007669"/>
    <property type="project" value="TreeGrafter"/>
</dbReference>
<comment type="similarity">
    <text evidence="1 3">Belongs to the enoyl-CoA hydratase/isomerase family.</text>
</comment>
<dbReference type="OrthoDB" id="9775794at2"/>
<gene>
    <name evidence="4" type="primary">yngF</name>
    <name evidence="4" type="ORF">CQU01_07810</name>
</gene>
<dbReference type="EMBL" id="BJXW01000008">
    <property type="protein sequence ID" value="GEN30543.1"/>
    <property type="molecule type" value="Genomic_DNA"/>
</dbReference>
<dbReference type="Proteomes" id="UP000321491">
    <property type="component" value="Unassembled WGS sequence"/>
</dbReference>
<dbReference type="FunFam" id="3.90.226.10:FF:000009">
    <property type="entry name" value="Carnitinyl-CoA dehydratase"/>
    <property type="match status" value="1"/>
</dbReference>
<comment type="caution">
    <text evidence="4">The sequence shown here is derived from an EMBL/GenBank/DDBJ whole genome shotgun (WGS) entry which is preliminary data.</text>
</comment>
<dbReference type="AlphaFoldDB" id="A0A511UYK3"/>
<dbReference type="SUPFAM" id="SSF52096">
    <property type="entry name" value="ClpP/crotonase"/>
    <property type="match status" value="1"/>
</dbReference>
<organism evidence="4 5">
    <name type="scientific">Cerasibacillus quisquiliarum</name>
    <dbReference type="NCBI Taxonomy" id="227865"/>
    <lineage>
        <taxon>Bacteria</taxon>
        <taxon>Bacillati</taxon>
        <taxon>Bacillota</taxon>
        <taxon>Bacilli</taxon>
        <taxon>Bacillales</taxon>
        <taxon>Bacillaceae</taxon>
        <taxon>Cerasibacillus</taxon>
    </lineage>
</organism>
<dbReference type="Gene3D" id="3.90.226.10">
    <property type="entry name" value="2-enoyl-CoA Hydratase, Chain A, domain 1"/>
    <property type="match status" value="1"/>
</dbReference>
<evidence type="ECO:0000313" key="4">
    <source>
        <dbReference type="EMBL" id="GEN30543.1"/>
    </source>
</evidence>
<dbReference type="PANTHER" id="PTHR11941:SF54">
    <property type="entry name" value="ENOYL-COA HYDRATASE, MITOCHONDRIAL"/>
    <property type="match status" value="1"/>
</dbReference>
<dbReference type="PROSITE" id="PS00166">
    <property type="entry name" value="ENOYL_COA_HYDRATASE"/>
    <property type="match status" value="1"/>
</dbReference>
<keyword evidence="4" id="KW-0413">Isomerase</keyword>
<evidence type="ECO:0000256" key="2">
    <source>
        <dbReference type="ARBA" id="ARBA00023239"/>
    </source>
</evidence>
<sequence>MTHLIKCDVIDHVALLTLNREASRNALSQQLLYELAEQIEKIDHNKEIYCTVITGAGDRAFCAGADLKERRGMSDTEVIQAVKQIGKTVQRIELMKMPVIAAINGAAFGGGLELALACDIRIAKEGVKMGLTETSLAIIPGAGGTQRLSRLVGIGKAKELIFTAQPMTASEALEIGLVEQLTTDDVVDKALEMAQTIANNGPIALEQAKRAIQLGAETDLTTGLSIEYLCYEKTIPTEDRQEGLLAFKEKRKPIYYGK</sequence>
<reference evidence="4 5" key="1">
    <citation type="submission" date="2019-07" db="EMBL/GenBank/DDBJ databases">
        <title>Whole genome shotgun sequence of Cerasibacillus quisquiliarum NBRC 102429.</title>
        <authorList>
            <person name="Hosoyama A."/>
            <person name="Uohara A."/>
            <person name="Ohji S."/>
            <person name="Ichikawa N."/>
        </authorList>
    </citation>
    <scope>NUCLEOTIDE SEQUENCE [LARGE SCALE GENOMIC DNA]</scope>
    <source>
        <strain evidence="4 5">NBRC 102429</strain>
    </source>
</reference>
<evidence type="ECO:0000313" key="5">
    <source>
        <dbReference type="Proteomes" id="UP000321491"/>
    </source>
</evidence>
<dbReference type="FunFam" id="1.10.12.10:FF:000001">
    <property type="entry name" value="Probable enoyl-CoA hydratase, mitochondrial"/>
    <property type="match status" value="1"/>
</dbReference>
<dbReference type="Pfam" id="PF00378">
    <property type="entry name" value="ECH_1"/>
    <property type="match status" value="1"/>
</dbReference>
<dbReference type="GO" id="GO:0016836">
    <property type="term" value="F:hydro-lyase activity"/>
    <property type="evidence" value="ECO:0007669"/>
    <property type="project" value="UniProtKB-ARBA"/>
</dbReference>
<evidence type="ECO:0000256" key="1">
    <source>
        <dbReference type="ARBA" id="ARBA00005254"/>
    </source>
</evidence>
<protein>
    <submittedName>
        <fullName evidence="4">Putative enoyl-CoA hydratase/isomerase YngF</fullName>
    </submittedName>
</protein>
<proteinExistence type="inferred from homology"/>
<dbReference type="GO" id="GO:0016853">
    <property type="term" value="F:isomerase activity"/>
    <property type="evidence" value="ECO:0007669"/>
    <property type="project" value="UniProtKB-KW"/>
</dbReference>
<keyword evidence="2" id="KW-0456">Lyase</keyword>
<accession>A0A511UYK3</accession>
<dbReference type="InterPro" id="IPR018376">
    <property type="entry name" value="Enoyl-CoA_hyd/isom_CS"/>
</dbReference>
<name>A0A511UYK3_9BACI</name>